<protein>
    <submittedName>
        <fullName evidence="9">DNA internalization-related competence protein ComEC/Rec2</fullName>
    </submittedName>
</protein>
<evidence type="ECO:0000259" key="7">
    <source>
        <dbReference type="Pfam" id="PF03772"/>
    </source>
</evidence>
<feature type="transmembrane region" description="Helical" evidence="6">
    <location>
        <begin position="340"/>
        <end position="358"/>
    </location>
</feature>
<evidence type="ECO:0000256" key="4">
    <source>
        <dbReference type="ARBA" id="ARBA00022989"/>
    </source>
</evidence>
<dbReference type="AlphaFoldDB" id="A0A6J4ISP0"/>
<evidence type="ECO:0000256" key="6">
    <source>
        <dbReference type="SAM" id="Phobius"/>
    </source>
</evidence>
<dbReference type="InterPro" id="IPR052159">
    <property type="entry name" value="Competence_DNA_uptake"/>
</dbReference>
<evidence type="ECO:0000256" key="2">
    <source>
        <dbReference type="ARBA" id="ARBA00022475"/>
    </source>
</evidence>
<dbReference type="Pfam" id="PF13567">
    <property type="entry name" value="DUF4131"/>
    <property type="match status" value="1"/>
</dbReference>
<feature type="transmembrane region" description="Helical" evidence="6">
    <location>
        <begin position="537"/>
        <end position="556"/>
    </location>
</feature>
<dbReference type="InterPro" id="IPR004477">
    <property type="entry name" value="ComEC_N"/>
</dbReference>
<feature type="transmembrane region" description="Helical" evidence="6">
    <location>
        <begin position="418"/>
        <end position="440"/>
    </location>
</feature>
<dbReference type="PANTHER" id="PTHR30619:SF1">
    <property type="entry name" value="RECOMBINATION PROTEIN 2"/>
    <property type="match status" value="1"/>
</dbReference>
<dbReference type="PANTHER" id="PTHR30619">
    <property type="entry name" value="DNA INTERNALIZATION/COMPETENCE PROTEIN COMEC/REC2"/>
    <property type="match status" value="1"/>
</dbReference>
<keyword evidence="2" id="KW-1003">Cell membrane</keyword>
<reference evidence="9" key="1">
    <citation type="submission" date="2020-02" db="EMBL/GenBank/DDBJ databases">
        <authorList>
            <person name="Meier V. D."/>
        </authorList>
    </citation>
    <scope>NUCLEOTIDE SEQUENCE</scope>
    <source>
        <strain evidence="9">AVDCRST_MAG56</strain>
    </source>
</reference>
<keyword evidence="3 6" id="KW-0812">Transmembrane</keyword>
<feature type="transmembrane region" description="Helical" evidence="6">
    <location>
        <begin position="511"/>
        <end position="531"/>
    </location>
</feature>
<gene>
    <name evidence="9" type="ORF">AVDCRST_MAG56-2530</name>
</gene>
<feature type="domain" description="ComEC/Rec2-related protein" evidence="7">
    <location>
        <begin position="264"/>
        <end position="532"/>
    </location>
</feature>
<feature type="transmembrane region" description="Helical" evidence="6">
    <location>
        <begin position="285"/>
        <end position="308"/>
    </location>
</feature>
<dbReference type="GO" id="GO:0005886">
    <property type="term" value="C:plasma membrane"/>
    <property type="evidence" value="ECO:0007669"/>
    <property type="project" value="UniProtKB-SubCell"/>
</dbReference>
<evidence type="ECO:0000313" key="9">
    <source>
        <dbReference type="EMBL" id="CAA9260948.1"/>
    </source>
</evidence>
<accession>A0A6J4ISP0</accession>
<dbReference type="EMBL" id="CADCTQ010000222">
    <property type="protein sequence ID" value="CAA9260948.1"/>
    <property type="molecule type" value="Genomic_DNA"/>
</dbReference>
<feature type="transmembrane region" description="Helical" evidence="6">
    <location>
        <begin position="56"/>
        <end position="76"/>
    </location>
</feature>
<feature type="transmembrane region" description="Helical" evidence="6">
    <location>
        <begin position="447"/>
        <end position="470"/>
    </location>
</feature>
<comment type="subcellular location">
    <subcellularLocation>
        <location evidence="1">Cell membrane</location>
        <topology evidence="1">Multi-pass membrane protein</topology>
    </subcellularLocation>
</comment>
<feature type="transmembrane region" description="Helical" evidence="6">
    <location>
        <begin position="88"/>
        <end position="105"/>
    </location>
</feature>
<evidence type="ECO:0000256" key="1">
    <source>
        <dbReference type="ARBA" id="ARBA00004651"/>
    </source>
</evidence>
<dbReference type="NCBIfam" id="TIGR00360">
    <property type="entry name" value="ComEC_N-term"/>
    <property type="match status" value="1"/>
</dbReference>
<dbReference type="Pfam" id="PF03772">
    <property type="entry name" value="Competence"/>
    <property type="match status" value="1"/>
</dbReference>
<organism evidence="9">
    <name type="scientific">uncultured Cytophagales bacterium</name>
    <dbReference type="NCBI Taxonomy" id="158755"/>
    <lineage>
        <taxon>Bacteria</taxon>
        <taxon>Pseudomonadati</taxon>
        <taxon>Bacteroidota</taxon>
        <taxon>Sphingobacteriia</taxon>
        <taxon>Sphingobacteriales</taxon>
        <taxon>environmental samples</taxon>
    </lineage>
</organism>
<keyword evidence="5 6" id="KW-0472">Membrane</keyword>
<evidence type="ECO:0000259" key="8">
    <source>
        <dbReference type="Pfam" id="PF13567"/>
    </source>
</evidence>
<feature type="transmembrane region" description="Helical" evidence="6">
    <location>
        <begin position="29"/>
        <end position="50"/>
    </location>
</feature>
<feature type="transmembrane region" description="Helical" evidence="6">
    <location>
        <begin position="370"/>
        <end position="398"/>
    </location>
</feature>
<proteinExistence type="predicted"/>
<evidence type="ECO:0000256" key="5">
    <source>
        <dbReference type="ARBA" id="ARBA00023136"/>
    </source>
</evidence>
<feature type="domain" description="DUF4131" evidence="8">
    <location>
        <begin position="63"/>
        <end position="219"/>
    </location>
</feature>
<sequence>MPPTVRRRNADHKHQKLNWYRRATPPSAWAPYVFVRLLLYLTAGIAWVLAGLPFDVGFARGSLAGLVGLYVALWALQRRFAGGKRFGTAFGALAFGVVALAGAALTHRHDATTDPAHLLHQPGAVTHFTGTVISEVQARPNRYKAEVAVREIRVDGQWRPAAGKVLAYLDKTAAPLRYGDELLVRGAPRPVPPPANPGEFDYRAYLAIGQVYHQCFVKAGAYEVTGHGSPNPVFAASLRVRAWADGVFRQYVPDPREYAIATGLVLGIRDVLDDELRDAYASAGAMHVLAVSGAHVVIVFWIITLLLGGLKRVRFGNLLFAAVSLALLWFYAFVTGLSASVLRAVVMFSFVVVAEALGREKSTYNLVAASAFFLLGWNPHLLLDVGFQLSYVAILGIVYLQPKLYGWLEFDGYLPDKIWGMSTTCLAAQLAVLPFSLFYFHQFPLYFLLANLVVIPLSSGILYAGLALLAVSPVPYAGPAVGWLLGKTIWLLNASAFLTQKLPYALVGGFALSRLEFAALGGLLVFGLLFLQYRRPWQLGVGGSMLAVLVFLDAAAESRHQGQRRLAIYSVNGFSTCDLIEGKRHVFVADSALLANENKIRFHLLNDWWGHGVTTHTYAHFSDVDPKAQAWRHFDGYSLLVWRGKRFTFLHRPVSRQWLAALRTDYLVVQHNALRKLDGLAGHAGHLIIDSSNKYYLGKKLKAGATAAGIPCHWMAEDGAWVWEE</sequence>
<name>A0A6J4ISP0_9SPHI</name>
<dbReference type="InterPro" id="IPR025405">
    <property type="entry name" value="DUF4131"/>
</dbReference>
<evidence type="ECO:0000256" key="3">
    <source>
        <dbReference type="ARBA" id="ARBA00022692"/>
    </source>
</evidence>
<keyword evidence="4 6" id="KW-1133">Transmembrane helix</keyword>
<feature type="transmembrane region" description="Helical" evidence="6">
    <location>
        <begin position="315"/>
        <end position="334"/>
    </location>
</feature>